<name>A0A0C1L2X5_9BACT</name>
<feature type="region of interest" description="Disordered" evidence="1">
    <location>
        <begin position="160"/>
        <end position="197"/>
    </location>
</feature>
<keyword evidence="3" id="KW-1185">Reference proteome</keyword>
<protein>
    <recommendedName>
        <fullName evidence="4">RHS repeat-associated core domain-containing protein</fullName>
    </recommendedName>
</protein>
<dbReference type="Proteomes" id="UP000031408">
    <property type="component" value="Unassembled WGS sequence"/>
</dbReference>
<dbReference type="PANTHER" id="PTHR32305">
    <property type="match status" value="1"/>
</dbReference>
<proteinExistence type="predicted"/>
<gene>
    <name evidence="2" type="ORF">OI18_15200</name>
</gene>
<dbReference type="InterPro" id="IPR022385">
    <property type="entry name" value="Rhs_assc_core"/>
</dbReference>
<dbReference type="EMBL" id="JSVC01000016">
    <property type="protein sequence ID" value="KIC93926.1"/>
    <property type="molecule type" value="Genomic_DNA"/>
</dbReference>
<evidence type="ECO:0000313" key="3">
    <source>
        <dbReference type="Proteomes" id="UP000031408"/>
    </source>
</evidence>
<accession>A0A0C1L2X5</accession>
<dbReference type="Gene3D" id="2.180.10.10">
    <property type="entry name" value="RHS repeat-associated core"/>
    <property type="match status" value="1"/>
</dbReference>
<organism evidence="2 3">
    <name type="scientific">Flavihumibacter solisilvae</name>
    <dbReference type="NCBI Taxonomy" id="1349421"/>
    <lineage>
        <taxon>Bacteria</taxon>
        <taxon>Pseudomonadati</taxon>
        <taxon>Bacteroidota</taxon>
        <taxon>Chitinophagia</taxon>
        <taxon>Chitinophagales</taxon>
        <taxon>Chitinophagaceae</taxon>
        <taxon>Flavihumibacter</taxon>
    </lineage>
</organism>
<dbReference type="InterPro" id="IPR050708">
    <property type="entry name" value="T6SS_VgrG/RHS"/>
</dbReference>
<sequence>MENKNHYPFGLTMAGISSKAMGKLENKFKYNGKELNIKEFSDGGGLELYDFGARNYDPQIGRWHTIDPKADQMRRFSPYNYAFDNPLRFIDPDGMAPTDWVRYTDANGDKHVDFDKSVTDQKSAEAYAEKKGGSNASYAGKEGYQENGYINEGDKRTTYKLNSDGTATPVSDLKPAITKADPANTEPSQTSSGGGIDVSKAANPDLLNNINDIAGAVSLQAGLVEAAATKGVNAVDDLGKLANPVGNVLKGVGVAGAVVGVGTAGVKLINEPTAGNATRLLVQGAAIGSAWIPVFGWGVSLGIGVADMIWGDDLYNWIDKKW</sequence>
<reference evidence="2 3" key="1">
    <citation type="submission" date="2014-11" db="EMBL/GenBank/DDBJ databases">
        <title>Genome sequence of Flavihumibacter solisilvae 3-3.</title>
        <authorList>
            <person name="Zhou G."/>
            <person name="Li M."/>
            <person name="Wang G."/>
        </authorList>
    </citation>
    <scope>NUCLEOTIDE SEQUENCE [LARGE SCALE GENOMIC DNA]</scope>
    <source>
        <strain evidence="2 3">3-3</strain>
    </source>
</reference>
<feature type="compositionally biased region" description="Polar residues" evidence="1">
    <location>
        <begin position="160"/>
        <end position="169"/>
    </location>
</feature>
<comment type="caution">
    <text evidence="2">The sequence shown here is derived from an EMBL/GenBank/DDBJ whole genome shotgun (WGS) entry which is preliminary data.</text>
</comment>
<evidence type="ECO:0000313" key="2">
    <source>
        <dbReference type="EMBL" id="KIC93926.1"/>
    </source>
</evidence>
<dbReference type="PANTHER" id="PTHR32305:SF15">
    <property type="entry name" value="PROTEIN RHSA-RELATED"/>
    <property type="match status" value="1"/>
</dbReference>
<dbReference type="AlphaFoldDB" id="A0A0C1L2X5"/>
<evidence type="ECO:0000256" key="1">
    <source>
        <dbReference type="SAM" id="MobiDB-lite"/>
    </source>
</evidence>
<dbReference type="RefSeq" id="WP_039141257.1">
    <property type="nucleotide sequence ID" value="NZ_JSVC01000016.1"/>
</dbReference>
<dbReference type="NCBIfam" id="TIGR03696">
    <property type="entry name" value="Rhs_assc_core"/>
    <property type="match status" value="1"/>
</dbReference>
<dbReference type="STRING" id="1349421.OI18_15200"/>
<evidence type="ECO:0008006" key="4">
    <source>
        <dbReference type="Google" id="ProtNLM"/>
    </source>
</evidence>